<comment type="caution">
    <text evidence="1">The sequence shown here is derived from an EMBL/GenBank/DDBJ whole genome shotgun (WGS) entry which is preliminary data.</text>
</comment>
<dbReference type="EMBL" id="LCRN01000025">
    <property type="protein sequence ID" value="KKW36434.1"/>
    <property type="molecule type" value="Genomic_DNA"/>
</dbReference>
<organism evidence="1 2">
    <name type="scientific">Candidatus Uhrbacteria bacterium GW2011_GWC2_53_7</name>
    <dbReference type="NCBI Taxonomy" id="1618986"/>
    <lineage>
        <taxon>Bacteria</taxon>
        <taxon>Candidatus Uhriibacteriota</taxon>
    </lineage>
</organism>
<accession>A0A0G2AU78</accession>
<feature type="non-terminal residue" evidence="1">
    <location>
        <position position="102"/>
    </location>
</feature>
<sequence length="102" mass="11773">MHDHHSAHIVAADMGYGHERPARSLEHLAVKGEGIIVANNYSGIPERDRKLWRKSREFYETMSRTKSIPLVGDLMFELLVDKTQEISPFYPRRDLSKPSLQL</sequence>
<evidence type="ECO:0000313" key="2">
    <source>
        <dbReference type="Proteomes" id="UP000033865"/>
    </source>
</evidence>
<proteinExistence type="predicted"/>
<protein>
    <submittedName>
        <fullName evidence="1">Uncharacterized protein</fullName>
    </submittedName>
</protein>
<evidence type="ECO:0000313" key="1">
    <source>
        <dbReference type="EMBL" id="KKW36434.1"/>
    </source>
</evidence>
<gene>
    <name evidence="1" type="ORF">UY82_C0025G0010</name>
</gene>
<name>A0A0G2AU78_9BACT</name>
<dbReference type="Proteomes" id="UP000033865">
    <property type="component" value="Unassembled WGS sequence"/>
</dbReference>
<reference evidence="1 2" key="1">
    <citation type="journal article" date="2015" name="Nature">
        <title>rRNA introns, odd ribosomes, and small enigmatic genomes across a large radiation of phyla.</title>
        <authorList>
            <person name="Brown C.T."/>
            <person name="Hug L.A."/>
            <person name="Thomas B.C."/>
            <person name="Sharon I."/>
            <person name="Castelle C.J."/>
            <person name="Singh A."/>
            <person name="Wilkins M.J."/>
            <person name="Williams K.H."/>
            <person name="Banfield J.F."/>
        </authorList>
    </citation>
    <scope>NUCLEOTIDE SEQUENCE [LARGE SCALE GENOMIC DNA]</scope>
</reference>
<dbReference type="AlphaFoldDB" id="A0A0G2AU78"/>